<evidence type="ECO:0000256" key="1">
    <source>
        <dbReference type="ARBA" id="ARBA00004141"/>
    </source>
</evidence>
<reference evidence="18" key="2">
    <citation type="submission" date="2025-08" db="UniProtKB">
        <authorList>
            <consortium name="RefSeq"/>
        </authorList>
    </citation>
    <scope>IDENTIFICATION</scope>
</reference>
<dbReference type="SUPFAM" id="SSF52540">
    <property type="entry name" value="P-loop containing nucleoside triphosphate hydrolases"/>
    <property type="match status" value="2"/>
</dbReference>
<dbReference type="Gene3D" id="1.20.1560.10">
    <property type="entry name" value="ABC transporter type 1, transmembrane domain"/>
    <property type="match status" value="2"/>
</dbReference>
<evidence type="ECO:0000259" key="16">
    <source>
        <dbReference type="PROSITE" id="PS50929"/>
    </source>
</evidence>
<dbReference type="GeneID" id="105171525"/>
<dbReference type="SUPFAM" id="SSF90123">
    <property type="entry name" value="ABC transporter transmembrane region"/>
    <property type="match status" value="2"/>
</dbReference>
<feature type="transmembrane region" description="Helical" evidence="14">
    <location>
        <begin position="986"/>
        <end position="1017"/>
    </location>
</feature>
<feature type="transmembrane region" description="Helical" evidence="14">
    <location>
        <begin position="367"/>
        <end position="390"/>
    </location>
</feature>
<accession>A0A8M8V8Z7</accession>
<sequence>MIMSSVSWLTSLECSASFDDSSSFSTVLHWLEFIFLSPCPQRILFSAINLLFLLTLVVLVLKRLYLRLLNGRNLGSSVLEKPLLGGDSHGFRITLWFKASFVVTALLASAYAVLSILAITKGVESQWNLIEVLFKLFQMMANVVVLVLIAHEKKFRAVSHPLPLRVYWAVDFVLVCLFAAMAIARLVSSSENVDLNMKLDDLFSLVSFPLYVFLLVAAVKGSSGINLVADEDLDENSRPKVDERTTEDSDVSGYASASLLSRAVWHWMNPILSKGYKSPLKMDEVPLLPLDHQAQSMAELFELYWPKPSENSKNPVRTMLIRCFWKDLAFTGFLALVRLAVMYVGPVLIQSFISFTSGDRSNLYQGFYLILILLIAKVVEVLCSHQFNFLSQKLGMLMRSVLMTGIYKKGLRLSCSSRQDHGVGQIVNYMAVDCQQLADLVYQLHTLWLMPFQVGVALLLIYVYIGVSAVVSLAAVVGVMFLTLTITRKNNSFQFNVMMSRDVRMKATTEMLNNMRVIKFQAWEDHFYKKIQAAREKEYSWLSKFMYLISGNLILLWSVPILIAALTFGIATLMKVPLDAGTVFTTTSVFKILQEPIQSFPQTLISISQAIISLGRLDRYLTSCELEDNNVEREEGCGGAIAVEVKEGTFAWEDEGGEHVLKDINFEVKKGELAAIVGMVGSGKSSLLASVLGELHKTSGKVRVCGTTAYVAQTSWIQNATIQENILFGSPMNVEKYKDVIKVCSLEKDLEIMEHGDQTEIGERGINLSGGQKQRIQLARAVYQDCDIYLLDDIFSAVDAHTGTEIFKECIRGALKDKTILLVTHQVDFLHNADLILVMRDGKIVQSGKYNELRDSDLDFSALVAAHETSMELVETNPAVSSVNVKQAPESPHKQVPRSVENGSGQSELNGEPGESKSDKGSSKLIEDEERETGRVSLSVYKKYSTEVYGWWGITVVILISILWQLSQMSSDYWLAYQTSDELNFVASLFIGIYTAIAVVSCVFMAVRSVLVAFLGLKTAQSFFNQILNSILHAPMSFFDTTPSGRILSRASSDQVNIDILIPLFLSITIVMYFSLLGILVITCQYAWPTVFIIVPLIWLNIWYQGYYIASARELTRLDQITKAPIIHNFSETISGVMTIRCFRKQDKFFHGNIDRVDTNLRMSFHNSASNEWLGFRLEMIGSFVLCVATVFLILLPSTIVKPEYVGLSLSYGLPLNSVLYWTIYLGSVLENRMVSVERIKQFINIPSEAAWRKADSAPSPDWPNRGEIEIKNLQVRYRHNTPLVLKGISLTINGGEKIGVVGRTGSGKSTLIQVFFRLLEPYAGTIIVDGVDICKLGLHDLRSRFGIIPQEPVLFEGTVRSNIDPLGLYSDDEIWKSLERCQLKEVVSAKPEKLDSSVVDSGDNWSVGQRQLLCLGRVMLKRSKILFMDEATASVDSQTDAVIQKIIRQDFSACTIITIAHRIPTVIDCDRVLVIDNGWAKEFDGPGRLLERPSLFGALVQEYANRSSGL</sequence>
<dbReference type="InterPro" id="IPR044746">
    <property type="entry name" value="ABCC_6TM_D1"/>
</dbReference>
<dbReference type="InterPro" id="IPR050173">
    <property type="entry name" value="ABC_transporter_C-like"/>
</dbReference>
<keyword evidence="4" id="KW-0813">Transport</keyword>
<comment type="subcellular location">
    <subcellularLocation>
        <location evidence="1">Membrane</location>
        <topology evidence="1">Multi-pass membrane protein</topology>
    </subcellularLocation>
</comment>
<keyword evidence="7" id="KW-0547">Nucleotide-binding</keyword>
<keyword evidence="9" id="KW-1278">Translocase</keyword>
<dbReference type="CDD" id="cd18579">
    <property type="entry name" value="ABC_6TM_ABCC_D1"/>
    <property type="match status" value="1"/>
</dbReference>
<dbReference type="GO" id="GO:0016887">
    <property type="term" value="F:ATP hydrolysis activity"/>
    <property type="evidence" value="ECO:0007669"/>
    <property type="project" value="InterPro"/>
</dbReference>
<dbReference type="InterPro" id="IPR044726">
    <property type="entry name" value="ABCC_6TM_D2"/>
</dbReference>
<feature type="transmembrane region" description="Helical" evidence="14">
    <location>
        <begin position="1060"/>
        <end position="1080"/>
    </location>
</feature>
<feature type="region of interest" description="Disordered" evidence="13">
    <location>
        <begin position="881"/>
        <end position="928"/>
    </location>
</feature>
<evidence type="ECO:0000259" key="15">
    <source>
        <dbReference type="PROSITE" id="PS50893"/>
    </source>
</evidence>
<evidence type="ECO:0000256" key="13">
    <source>
        <dbReference type="SAM" id="MobiDB-lite"/>
    </source>
</evidence>
<evidence type="ECO:0000256" key="10">
    <source>
        <dbReference type="ARBA" id="ARBA00022989"/>
    </source>
</evidence>
<feature type="transmembrane region" description="Helical" evidence="14">
    <location>
        <begin position="1212"/>
        <end position="1230"/>
    </location>
</feature>
<organism evidence="17 18">
    <name type="scientific">Sesamum indicum</name>
    <name type="common">Oriental sesame</name>
    <name type="synonym">Sesamum orientale</name>
    <dbReference type="NCBI Taxonomy" id="4182"/>
    <lineage>
        <taxon>Eukaryota</taxon>
        <taxon>Viridiplantae</taxon>
        <taxon>Streptophyta</taxon>
        <taxon>Embryophyta</taxon>
        <taxon>Tracheophyta</taxon>
        <taxon>Spermatophyta</taxon>
        <taxon>Magnoliopsida</taxon>
        <taxon>eudicotyledons</taxon>
        <taxon>Gunneridae</taxon>
        <taxon>Pentapetalae</taxon>
        <taxon>asterids</taxon>
        <taxon>lamiids</taxon>
        <taxon>Lamiales</taxon>
        <taxon>Pedaliaceae</taxon>
        <taxon>Sesamum</taxon>
    </lineage>
</organism>
<keyword evidence="5 14" id="KW-0812">Transmembrane</keyword>
<evidence type="ECO:0000256" key="9">
    <source>
        <dbReference type="ARBA" id="ARBA00022967"/>
    </source>
</evidence>
<dbReference type="FunFam" id="1.20.1560.10:FF:000003">
    <property type="entry name" value="ABC transporter C family member 10"/>
    <property type="match status" value="1"/>
</dbReference>
<dbReference type="PROSITE" id="PS50929">
    <property type="entry name" value="ABC_TM1F"/>
    <property type="match status" value="2"/>
</dbReference>
<dbReference type="PROSITE" id="PS50893">
    <property type="entry name" value="ABC_TRANSPORTER_2"/>
    <property type="match status" value="2"/>
</dbReference>
<feature type="transmembrane region" description="Helical" evidence="14">
    <location>
        <begin position="99"/>
        <end position="120"/>
    </location>
</feature>
<dbReference type="FunFam" id="3.40.50.300:FF:000169">
    <property type="entry name" value="ABC transporter C family member 3"/>
    <property type="match status" value="1"/>
</dbReference>
<protein>
    <recommendedName>
        <fullName evidence="3">ABC-type xenobiotic transporter</fullName>
        <ecNumber evidence="3">7.6.2.2</ecNumber>
    </recommendedName>
</protein>
<evidence type="ECO:0000256" key="3">
    <source>
        <dbReference type="ARBA" id="ARBA00012191"/>
    </source>
</evidence>
<feature type="transmembrane region" description="Helical" evidence="14">
    <location>
        <begin position="545"/>
        <end position="568"/>
    </location>
</feature>
<dbReference type="GO" id="GO:0005524">
    <property type="term" value="F:ATP binding"/>
    <property type="evidence" value="ECO:0007669"/>
    <property type="project" value="UniProtKB-KW"/>
</dbReference>
<feature type="transmembrane region" description="Helical" evidence="14">
    <location>
        <begin position="162"/>
        <end position="182"/>
    </location>
</feature>
<feature type="compositionally biased region" description="Basic and acidic residues" evidence="13">
    <location>
        <begin position="914"/>
        <end position="926"/>
    </location>
</feature>
<dbReference type="GO" id="GO:0016020">
    <property type="term" value="C:membrane"/>
    <property type="evidence" value="ECO:0007669"/>
    <property type="project" value="UniProtKB-SubCell"/>
</dbReference>
<dbReference type="CDD" id="cd03244">
    <property type="entry name" value="ABCC_MRP_domain2"/>
    <property type="match status" value="1"/>
</dbReference>
<feature type="transmembrane region" description="Helical" evidence="14">
    <location>
        <begin position="202"/>
        <end position="219"/>
    </location>
</feature>
<evidence type="ECO:0000313" key="18">
    <source>
        <dbReference type="RefSeq" id="XP_020552819.1"/>
    </source>
</evidence>
<evidence type="ECO:0000256" key="5">
    <source>
        <dbReference type="ARBA" id="ARBA00022692"/>
    </source>
</evidence>
<dbReference type="CDD" id="cd03250">
    <property type="entry name" value="ABCC_MRP_domain1"/>
    <property type="match status" value="1"/>
</dbReference>
<feature type="transmembrane region" description="Helical" evidence="14">
    <location>
        <begin position="1086"/>
        <end position="1104"/>
    </location>
</feature>
<dbReference type="InterPro" id="IPR003439">
    <property type="entry name" value="ABC_transporter-like_ATP-bd"/>
</dbReference>
<dbReference type="Gene3D" id="3.40.50.300">
    <property type="entry name" value="P-loop containing nucleotide triphosphate hydrolases"/>
    <property type="match status" value="2"/>
</dbReference>
<proteinExistence type="inferred from homology"/>
<comment type="catalytic activity">
    <reaction evidence="12">
        <text>ATP + H2O + xenobioticSide 1 = ADP + phosphate + xenobioticSide 2.</text>
        <dbReference type="EC" id="7.6.2.2"/>
    </reaction>
</comment>
<keyword evidence="6" id="KW-0677">Repeat</keyword>
<dbReference type="InterPro" id="IPR017871">
    <property type="entry name" value="ABC_transporter-like_CS"/>
</dbReference>
<dbReference type="GO" id="GO:0008559">
    <property type="term" value="F:ABC-type xenobiotic transporter activity"/>
    <property type="evidence" value="ECO:0007669"/>
    <property type="project" value="UniProtKB-EC"/>
</dbReference>
<dbReference type="FunFam" id="3.40.50.300:FF:001048">
    <property type="entry name" value="ABC transporter C family member 4"/>
    <property type="match status" value="1"/>
</dbReference>
<keyword evidence="10 14" id="KW-1133">Transmembrane helix</keyword>
<evidence type="ECO:0000256" key="12">
    <source>
        <dbReference type="ARBA" id="ARBA00034018"/>
    </source>
</evidence>
<evidence type="ECO:0000256" key="4">
    <source>
        <dbReference type="ARBA" id="ARBA00022448"/>
    </source>
</evidence>
<name>A0A8M8V8Z7_SESIN</name>
<dbReference type="CDD" id="cd18580">
    <property type="entry name" value="ABC_6TM_ABCC_D2"/>
    <property type="match status" value="1"/>
</dbReference>
<keyword evidence="11 14" id="KW-0472">Membrane</keyword>
<dbReference type="InterPro" id="IPR027417">
    <property type="entry name" value="P-loop_NTPase"/>
</dbReference>
<feature type="transmembrane region" description="Helical" evidence="14">
    <location>
        <begin position="40"/>
        <end position="61"/>
    </location>
</feature>
<feature type="transmembrane region" description="Helical" evidence="14">
    <location>
        <begin position="328"/>
        <end position="355"/>
    </location>
</feature>
<feature type="transmembrane region" description="Helical" evidence="14">
    <location>
        <begin position="132"/>
        <end position="150"/>
    </location>
</feature>
<evidence type="ECO:0000256" key="2">
    <source>
        <dbReference type="ARBA" id="ARBA00009726"/>
    </source>
</evidence>
<dbReference type="OrthoDB" id="6500128at2759"/>
<dbReference type="InterPro" id="IPR036640">
    <property type="entry name" value="ABC1_TM_sf"/>
</dbReference>
<comment type="similarity">
    <text evidence="2">Belongs to the ABC transporter superfamily. ABCC family. Conjugate transporter (TC 3.A.1.208) subfamily.</text>
</comment>
<keyword evidence="8" id="KW-0067">ATP-binding</keyword>
<dbReference type="FunFam" id="1.20.1560.10:FF:000002">
    <property type="entry name" value="ABC transporter C family member 5"/>
    <property type="match status" value="1"/>
</dbReference>
<evidence type="ECO:0000313" key="17">
    <source>
        <dbReference type="Proteomes" id="UP000504604"/>
    </source>
</evidence>
<feature type="transmembrane region" description="Helical" evidence="14">
    <location>
        <begin position="1180"/>
        <end position="1200"/>
    </location>
</feature>
<feature type="domain" description="ABC transporter" evidence="15">
    <location>
        <begin position="643"/>
        <end position="866"/>
    </location>
</feature>
<keyword evidence="17" id="KW-1185">Reference proteome</keyword>
<evidence type="ECO:0000256" key="8">
    <source>
        <dbReference type="ARBA" id="ARBA00022840"/>
    </source>
</evidence>
<dbReference type="Pfam" id="PF00005">
    <property type="entry name" value="ABC_tran"/>
    <property type="match status" value="2"/>
</dbReference>
<feature type="domain" description="ABC transporter" evidence="15">
    <location>
        <begin position="1269"/>
        <end position="1503"/>
    </location>
</feature>
<dbReference type="KEGG" id="sind:105171525"/>
<feature type="transmembrane region" description="Helical" evidence="14">
    <location>
        <begin position="456"/>
        <end position="482"/>
    </location>
</feature>
<dbReference type="InterPro" id="IPR003593">
    <property type="entry name" value="AAA+_ATPase"/>
</dbReference>
<dbReference type="PANTHER" id="PTHR24223:SF386">
    <property type="entry name" value="ABC-TYPE XENOBIOTIC TRANSPORTER"/>
    <property type="match status" value="1"/>
</dbReference>
<dbReference type="PROSITE" id="PS00211">
    <property type="entry name" value="ABC_TRANSPORTER_1"/>
    <property type="match status" value="1"/>
</dbReference>
<evidence type="ECO:0000256" key="6">
    <source>
        <dbReference type="ARBA" id="ARBA00022737"/>
    </source>
</evidence>
<evidence type="ECO:0000256" key="14">
    <source>
        <dbReference type="SAM" id="Phobius"/>
    </source>
</evidence>
<dbReference type="InterPro" id="IPR011527">
    <property type="entry name" value="ABC1_TM_dom"/>
</dbReference>
<dbReference type="Proteomes" id="UP000504604">
    <property type="component" value="Linkage group LG10"/>
</dbReference>
<evidence type="ECO:0000256" key="7">
    <source>
        <dbReference type="ARBA" id="ARBA00022741"/>
    </source>
</evidence>
<dbReference type="SMART" id="SM00382">
    <property type="entry name" value="AAA"/>
    <property type="match status" value="2"/>
</dbReference>
<dbReference type="Pfam" id="PF00664">
    <property type="entry name" value="ABC_membrane"/>
    <property type="match status" value="2"/>
</dbReference>
<dbReference type="PANTHER" id="PTHR24223">
    <property type="entry name" value="ATP-BINDING CASSETTE SUB-FAMILY C"/>
    <property type="match status" value="1"/>
</dbReference>
<feature type="domain" description="ABC transmembrane type-1" evidence="16">
    <location>
        <begin position="956"/>
        <end position="1232"/>
    </location>
</feature>
<gene>
    <name evidence="18" type="primary">LOC105171525</name>
</gene>
<dbReference type="RefSeq" id="XP_020552819.1">
    <property type="nucleotide sequence ID" value="XM_020697160.1"/>
</dbReference>
<feature type="transmembrane region" description="Helical" evidence="14">
    <location>
        <begin position="948"/>
        <end position="966"/>
    </location>
</feature>
<feature type="domain" description="ABC transmembrane type-1" evidence="16">
    <location>
        <begin position="329"/>
        <end position="609"/>
    </location>
</feature>
<evidence type="ECO:0000256" key="11">
    <source>
        <dbReference type="ARBA" id="ARBA00023136"/>
    </source>
</evidence>
<dbReference type="EC" id="7.6.2.2" evidence="3"/>
<reference evidence="18" key="1">
    <citation type="journal article" date="2011" name="BMC Genomics">
        <title>Characterization of the sesame (Sesamum indicum L.) global transcriptome using Illumina paired-end sequencing and development of EST-SSR markers.</title>
        <authorList>
            <person name="Wei W."/>
            <person name="Qi X."/>
            <person name="Wang L."/>
            <person name="Zhang Y."/>
            <person name="Hua W."/>
            <person name="Li D."/>
            <person name="Lv H."/>
            <person name="Zhang X."/>
        </authorList>
    </citation>
    <scope>NUCLEOTIDE SEQUENCE</scope>
</reference>